<feature type="compositionally biased region" description="Basic and acidic residues" evidence="1">
    <location>
        <begin position="93"/>
        <end position="103"/>
    </location>
</feature>
<feature type="region of interest" description="Disordered" evidence="1">
    <location>
        <begin position="1"/>
        <end position="25"/>
    </location>
</feature>
<sequence>MNGNMKKQKDEEDEEEDEEKEKEETYYNKNLKNEYNKIINKEEKYLNKSRISNILKCVNSFDKNVSVYEYENILKKMLIKKKKYINIKINKNEKDQHDQHDQNDQNDQNNQNDQNDQNDQKDYMCDVNNNIIINTENRNYKNDINNMQDYINNHCLDYNYSNYSKVKNHNLLIRNERTKGYSSDSKIYLQMKKKIKYSRQKEKYKELPKVITTVKGKHTNNKVHEEYLEDIPCNRLFKDVNYEDVSNVDNMDNNLHINNISNINTSQDNNYLAKEYITNTFNCKYNTDYNNKKKRKEMYKILYKLKHINEFNNSESNQHLDSMDNQKEKYLNKSRISNILKCVNSFDKNVSVYEYENILKKMLIKKKKYINIKINKNEKDQHDQHDQNDQNDQNNQNDQNDQNDQKDYMCDVNNNIIINTENRNYKNDINNMQDYINNHCLDYNYSNYSKVKNHNLLIRNERTKGYSSDSKIYLQMKKKIKYSRQKEKYKELPKVITTVKGKHTNNKVHEEYLEDIPCNRLFKDVNYEDVSNVDNMDNNLHINNISNINTSQDNNYLAKEYITNTFNCKYNTDYNNKKKRKEMYKILYKLKHINEFNNSESNQHLDSMDNQRIKKIIGKKKIKMNI</sequence>
<evidence type="ECO:0000313" key="3">
    <source>
        <dbReference type="Proteomes" id="UP000030697"/>
    </source>
</evidence>
<organism evidence="2 3">
    <name type="scientific">Plasmodium falciparum UGT5.1</name>
    <dbReference type="NCBI Taxonomy" id="1237627"/>
    <lineage>
        <taxon>Eukaryota</taxon>
        <taxon>Sar</taxon>
        <taxon>Alveolata</taxon>
        <taxon>Apicomplexa</taxon>
        <taxon>Aconoidasida</taxon>
        <taxon>Haemosporida</taxon>
        <taxon>Plasmodiidae</taxon>
        <taxon>Plasmodium</taxon>
        <taxon>Plasmodium (Laverania)</taxon>
    </lineage>
</organism>
<dbReference type="Proteomes" id="UP000030697">
    <property type="component" value="Unassembled WGS sequence"/>
</dbReference>
<evidence type="ECO:0000313" key="2">
    <source>
        <dbReference type="EMBL" id="EWC78385.1"/>
    </source>
</evidence>
<dbReference type="EMBL" id="KE124435">
    <property type="protein sequence ID" value="EWC78385.1"/>
    <property type="molecule type" value="Genomic_DNA"/>
</dbReference>
<name>W7JH34_PLAFA</name>
<feature type="compositionally biased region" description="Low complexity" evidence="1">
    <location>
        <begin position="390"/>
        <end position="402"/>
    </location>
</feature>
<evidence type="ECO:0000256" key="1">
    <source>
        <dbReference type="SAM" id="MobiDB-lite"/>
    </source>
</evidence>
<accession>W7JH34</accession>
<feature type="region of interest" description="Disordered" evidence="1">
    <location>
        <begin position="378"/>
        <end position="407"/>
    </location>
</feature>
<feature type="compositionally biased region" description="Acidic residues" evidence="1">
    <location>
        <begin position="11"/>
        <end position="21"/>
    </location>
</feature>
<feature type="compositionally biased region" description="Low complexity" evidence="1">
    <location>
        <begin position="105"/>
        <end position="117"/>
    </location>
</feature>
<proteinExistence type="predicted"/>
<feature type="region of interest" description="Disordered" evidence="1">
    <location>
        <begin position="93"/>
        <end position="121"/>
    </location>
</feature>
<protein>
    <submittedName>
        <fullName evidence="2">Uncharacterized protein</fullName>
    </submittedName>
</protein>
<reference evidence="2 3" key="1">
    <citation type="submission" date="2013-02" db="EMBL/GenBank/DDBJ databases">
        <title>The Genome Sequence of Plasmodium falciparum UGT5.1.</title>
        <authorList>
            <consortium name="The Broad Institute Genome Sequencing Platform"/>
            <consortium name="The Broad Institute Genome Sequencing Center for Infectious Disease"/>
            <person name="Neafsey D."/>
            <person name="Cheeseman I."/>
            <person name="Volkman S."/>
            <person name="Adams J."/>
            <person name="Walker B."/>
            <person name="Young S.K."/>
            <person name="Zeng Q."/>
            <person name="Gargeya S."/>
            <person name="Fitzgerald M."/>
            <person name="Haas B."/>
            <person name="Abouelleil A."/>
            <person name="Alvarado L."/>
            <person name="Arachchi H.M."/>
            <person name="Berlin A.M."/>
            <person name="Chapman S.B."/>
            <person name="Dewar J."/>
            <person name="Goldberg J."/>
            <person name="Griggs A."/>
            <person name="Gujja S."/>
            <person name="Hansen M."/>
            <person name="Howarth C."/>
            <person name="Imamovic A."/>
            <person name="Larimer J."/>
            <person name="McCowan C."/>
            <person name="Murphy C."/>
            <person name="Neiman D."/>
            <person name="Pearson M."/>
            <person name="Priest M."/>
            <person name="Roberts A."/>
            <person name="Saif S."/>
            <person name="Shea T."/>
            <person name="Sisk P."/>
            <person name="Sykes S."/>
            <person name="Wortman J."/>
            <person name="Nusbaum C."/>
            <person name="Birren B."/>
        </authorList>
    </citation>
    <scope>NUCLEOTIDE SEQUENCE [LARGE SCALE GENOMIC DNA]</scope>
    <source>
        <strain evidence="2 3">UGT5.1</strain>
    </source>
</reference>
<feature type="compositionally biased region" description="Basic and acidic residues" evidence="1">
    <location>
        <begin position="378"/>
        <end position="388"/>
    </location>
</feature>
<dbReference type="AlphaFoldDB" id="W7JH34"/>
<gene>
    <name evidence="2" type="ORF">C923_00939</name>
</gene>